<dbReference type="SUPFAM" id="SSF82693">
    <property type="entry name" value="Multidrug efflux transporter AcrB pore domain, PN1, PN2, PC1 and PC2 subdomains"/>
    <property type="match status" value="3"/>
</dbReference>
<feature type="transmembrane region" description="Helical" evidence="1">
    <location>
        <begin position="437"/>
        <end position="457"/>
    </location>
</feature>
<feature type="transmembrane region" description="Helical" evidence="1">
    <location>
        <begin position="534"/>
        <end position="553"/>
    </location>
</feature>
<gene>
    <name evidence="2" type="ORF">AY601_2621</name>
</gene>
<keyword evidence="1" id="KW-0472">Membrane</keyword>
<feature type="transmembrane region" description="Helical" evidence="1">
    <location>
        <begin position="916"/>
        <end position="937"/>
    </location>
</feature>
<dbReference type="Pfam" id="PF00873">
    <property type="entry name" value="ACR_tran"/>
    <property type="match status" value="1"/>
</dbReference>
<dbReference type="EMBL" id="CP014504">
    <property type="protein sequence ID" value="AMP99509.1"/>
    <property type="molecule type" value="Genomic_DNA"/>
</dbReference>
<dbReference type="Proteomes" id="UP000071561">
    <property type="component" value="Chromosome"/>
</dbReference>
<dbReference type="InterPro" id="IPR027463">
    <property type="entry name" value="AcrB_DN_DC_subdom"/>
</dbReference>
<dbReference type="SUPFAM" id="SSF82714">
    <property type="entry name" value="Multidrug efflux transporter AcrB TolC docking domain, DN and DC subdomains"/>
    <property type="match status" value="2"/>
</dbReference>
<feature type="transmembrane region" description="Helical" evidence="1">
    <location>
        <begin position="966"/>
        <end position="982"/>
    </location>
</feature>
<dbReference type="PATRIC" id="fig|188932.3.peg.2732"/>
<dbReference type="PRINTS" id="PR00702">
    <property type="entry name" value="ACRIFLAVINRP"/>
</dbReference>
<dbReference type="GO" id="GO:0005886">
    <property type="term" value="C:plasma membrane"/>
    <property type="evidence" value="ECO:0007669"/>
    <property type="project" value="TreeGrafter"/>
</dbReference>
<feature type="transmembrane region" description="Helical" evidence="1">
    <location>
        <begin position="988"/>
        <end position="1017"/>
    </location>
</feature>
<dbReference type="Gene3D" id="3.30.2090.10">
    <property type="entry name" value="Multidrug efflux transporter AcrB TolC docking domain, DN and DC subdomains"/>
    <property type="match status" value="2"/>
</dbReference>
<dbReference type="Gene3D" id="3.30.70.1430">
    <property type="entry name" value="Multidrug efflux transporter AcrB pore domain"/>
    <property type="match status" value="2"/>
</dbReference>
<dbReference type="InterPro" id="IPR001036">
    <property type="entry name" value="Acrflvin-R"/>
</dbReference>
<feature type="transmembrane region" description="Helical" evidence="1">
    <location>
        <begin position="469"/>
        <end position="497"/>
    </location>
</feature>
<accession>A0A127VE10</accession>
<proteinExistence type="predicted"/>
<reference evidence="2 3" key="1">
    <citation type="submission" date="2016-03" db="EMBL/GenBank/DDBJ databases">
        <title>Complete genome sequence of Pedobacter cryoconitis PAMC 27485.</title>
        <authorList>
            <person name="Lee J."/>
            <person name="Kim O.-S."/>
        </authorList>
    </citation>
    <scope>NUCLEOTIDE SEQUENCE [LARGE SCALE GENOMIC DNA]</scope>
    <source>
        <strain evidence="2 3">PAMC 27485</strain>
    </source>
</reference>
<feature type="transmembrane region" description="Helical" evidence="1">
    <location>
        <begin position="341"/>
        <end position="360"/>
    </location>
</feature>
<organism evidence="2 3">
    <name type="scientific">Pedobacter cryoconitis</name>
    <dbReference type="NCBI Taxonomy" id="188932"/>
    <lineage>
        <taxon>Bacteria</taxon>
        <taxon>Pseudomonadati</taxon>
        <taxon>Bacteroidota</taxon>
        <taxon>Sphingobacteriia</taxon>
        <taxon>Sphingobacteriales</taxon>
        <taxon>Sphingobacteriaceae</taxon>
        <taxon>Pedobacter</taxon>
    </lineage>
</organism>
<feature type="transmembrane region" description="Helical" evidence="1">
    <location>
        <begin position="393"/>
        <end position="417"/>
    </location>
</feature>
<dbReference type="PANTHER" id="PTHR32063:SF18">
    <property type="entry name" value="CATION EFFLUX SYSTEM PROTEIN"/>
    <property type="match status" value="1"/>
</dbReference>
<keyword evidence="1" id="KW-0812">Transmembrane</keyword>
<feature type="transmembrane region" description="Helical" evidence="1">
    <location>
        <begin position="890"/>
        <end position="910"/>
    </location>
</feature>
<evidence type="ECO:0000313" key="2">
    <source>
        <dbReference type="EMBL" id="AMP99509.1"/>
    </source>
</evidence>
<dbReference type="Gene3D" id="1.20.1640.10">
    <property type="entry name" value="Multidrug efflux transporter AcrB transmembrane domain"/>
    <property type="match status" value="2"/>
</dbReference>
<name>A0A127VE10_9SPHI</name>
<dbReference type="OrthoDB" id="9758234at2"/>
<feature type="transmembrane region" description="Helical" evidence="1">
    <location>
        <begin position="367"/>
        <end position="387"/>
    </location>
</feature>
<feature type="transmembrane region" description="Helical" evidence="1">
    <location>
        <begin position="864"/>
        <end position="883"/>
    </location>
</feature>
<dbReference type="PANTHER" id="PTHR32063">
    <property type="match status" value="1"/>
</dbReference>
<evidence type="ECO:0000256" key="1">
    <source>
        <dbReference type="SAM" id="Phobius"/>
    </source>
</evidence>
<dbReference type="SUPFAM" id="SSF82866">
    <property type="entry name" value="Multidrug efflux transporter AcrB transmembrane domain"/>
    <property type="match status" value="2"/>
</dbReference>
<dbReference type="AlphaFoldDB" id="A0A127VE10"/>
<dbReference type="Gene3D" id="3.30.70.1320">
    <property type="entry name" value="Multidrug efflux transporter AcrB pore domain like"/>
    <property type="match status" value="1"/>
</dbReference>
<evidence type="ECO:0000313" key="3">
    <source>
        <dbReference type="Proteomes" id="UP000071561"/>
    </source>
</evidence>
<dbReference type="RefSeq" id="WP_068401717.1">
    <property type="nucleotide sequence ID" value="NZ_CP014504.1"/>
</dbReference>
<dbReference type="GO" id="GO:0042910">
    <property type="term" value="F:xenobiotic transmembrane transporter activity"/>
    <property type="evidence" value="ECO:0007669"/>
    <property type="project" value="TreeGrafter"/>
</dbReference>
<keyword evidence="1" id="KW-1133">Transmembrane helix</keyword>
<keyword evidence="3" id="KW-1185">Reference proteome</keyword>
<dbReference type="KEGG" id="pcm:AY601_2621"/>
<dbReference type="Gene3D" id="3.30.70.1440">
    <property type="entry name" value="Multidrug efflux transporter AcrB pore domain"/>
    <property type="match status" value="1"/>
</dbReference>
<protein>
    <submittedName>
        <fullName evidence="2">Acriflavin resistance protein</fullName>
    </submittedName>
</protein>
<sequence length="1033" mass="115145">MKKKENMIEWAMRYHVLPLTVAAVLFLLGILALFNMPRNEFPDFTIRQGVIVGLYPGASSNQVEEQMTKKVEEYLFSNNEVDKTKTYSYSRDGMMYIFVEVSDKVNGAEAKAFWNKIKNGMLLLQAQLPKEVKGFYVNSDFGSTSALLLAVESPTRPYKELQRNVEDIEAELRRVKDVAKISHTGNLNEQIGIYVDNNKLLQNGVTAGNIRDVLQNEGAISAAGTEDGKIIDRPIHLTSFYKTESDLAEQIIKRDDQGNPVRLRDLATIRREYGDPDSYVTSNGTKSIIISLEMVTGKNIVHFGKELEERLAKVSAHLPPDIKLVKLANQPEVVDESITHFMKEFAFALIGVVVVALLLLPLRVAAVAAATIPITIAATLAIMYLAGIELDTVTLAALIVVLGIVVDDPIVVIDNHVEKLDHGMSVWEAAKSSAQELFPSVFTATLAISATFFPLMFFMTGVAKDFISVFPVTIIIALTLSLVISMLLVPFFNTLFIKKGLHNENKKQEHKSMLDRLQLFFNKHIGNSVKHYKLTVLFGVLSVVFGVIIMGILPQQLFPKVERNQFAVEIYLPSGYSLDQTDSVVKNMERIMHKDKRVINYTSFIGNSSPRFHMVYAPNLPAKNYAQILVNTVSEGATEEVIKDYQQKYSNVFPSAYVRMKQLNMVSSSAPIEVRISGNNIDDLKAVGEKVIAIGKRHKEVIWARTDYDQMEEGIKLNVKSQELARLGLTKSDVANTVAMHTEGVDATRLWEGNYQIDVKIKTPKTSRMNVSSLLDLNIPSQQTKTVVPLRQVADIAPEWNDGQVVRRNSIRTLTVRMDIIPDAVANNVLTELQPDIDKIKLPQNVEISYGGELELQNENMGPMGISLLMSVILIFLILLWHFKHLKHAVLSITTMPLSLLGASFGLLVTGYPFGFTSFLGLLALCGIVVRNGIILIDHAEELRIHEGKTVLQAGILSAERRMRPIFLTSTAAAVGVTPMIISRSSLWGPLGTVICFGLMVSMVLTLFVLPTLYWLFFRKEDEKAKETDEQTA</sequence>